<gene>
    <name evidence="2" type="ORF">CPSG_02696</name>
</gene>
<dbReference type="AlphaFoldDB" id="E9CY26"/>
<reference evidence="3" key="2">
    <citation type="submission" date="2010-03" db="EMBL/GenBank/DDBJ databases">
        <title>The genome sequence of Coccidioides posadasii strain Silveira.</title>
        <authorList>
            <consortium name="The Broad Institute Genome Sequencing Center for Infectious Disease"/>
            <person name="Neafsey D."/>
            <person name="Orbach M."/>
            <person name="Henn M.R."/>
            <person name="Cole G.T."/>
            <person name="Galgiani J."/>
            <person name="Gardner M.J."/>
            <person name="Kirkland T.N."/>
            <person name="Taylor J.W."/>
            <person name="Young S.K."/>
            <person name="Zeng Q."/>
            <person name="Koehrsen M."/>
            <person name="Alvarado L."/>
            <person name="Berlin A."/>
            <person name="Borenstein D."/>
            <person name="Chapman S.B."/>
            <person name="Chen Z."/>
            <person name="Engels R."/>
            <person name="Freedman E."/>
            <person name="Gellesch M."/>
            <person name="Goldberg J."/>
            <person name="Griggs A."/>
            <person name="Gujja S."/>
            <person name="Heilman E."/>
            <person name="Heiman D."/>
            <person name="Howarth C."/>
            <person name="Jen D."/>
            <person name="Larson L."/>
            <person name="Mehta T."/>
            <person name="Neiman D."/>
            <person name="Park D."/>
            <person name="Pearson M."/>
            <person name="Richards J."/>
            <person name="Roberts A."/>
            <person name="Saif S."/>
            <person name="Shea T."/>
            <person name="Shenoy N."/>
            <person name="Sisk P."/>
            <person name="Stolte C."/>
            <person name="Sykes S."/>
            <person name="Walk T."/>
            <person name="White J."/>
            <person name="Yandava C."/>
            <person name="Haas B."/>
            <person name="Nusbaum C."/>
            <person name="Birren B."/>
        </authorList>
    </citation>
    <scope>NUCLEOTIDE SEQUENCE [LARGE SCALE GENOMIC DNA]</scope>
    <source>
        <strain evidence="3">RMSCC 757 / Silveira</strain>
    </source>
</reference>
<feature type="compositionally biased region" description="Low complexity" evidence="1">
    <location>
        <begin position="133"/>
        <end position="142"/>
    </location>
</feature>
<dbReference type="HOGENOM" id="CLU_1652012_0_0_1"/>
<dbReference type="VEuPathDB" id="FungiDB:CPSG_02696"/>
<feature type="region of interest" description="Disordered" evidence="1">
    <location>
        <begin position="133"/>
        <end position="160"/>
    </location>
</feature>
<reference evidence="3" key="1">
    <citation type="journal article" date="2010" name="Genome Res.">
        <title>Population genomic sequencing of Coccidioides fungi reveals recent hybridization and transposon control.</title>
        <authorList>
            <person name="Neafsey D.E."/>
            <person name="Barker B.M."/>
            <person name="Sharpton T.J."/>
            <person name="Stajich J.E."/>
            <person name="Park D.J."/>
            <person name="Whiston E."/>
            <person name="Hung C.-Y."/>
            <person name="McMahan C."/>
            <person name="White J."/>
            <person name="Sykes S."/>
            <person name="Heiman D."/>
            <person name="Young S."/>
            <person name="Zeng Q."/>
            <person name="Abouelleil A."/>
            <person name="Aftuck L."/>
            <person name="Bessette D."/>
            <person name="Brown A."/>
            <person name="FitzGerald M."/>
            <person name="Lui A."/>
            <person name="Macdonald J.P."/>
            <person name="Priest M."/>
            <person name="Orbach M.J."/>
            <person name="Galgiani J.N."/>
            <person name="Kirkland T.N."/>
            <person name="Cole G.T."/>
            <person name="Birren B.W."/>
            <person name="Henn M.R."/>
            <person name="Taylor J.W."/>
            <person name="Rounsley S.D."/>
        </authorList>
    </citation>
    <scope>NUCLEOTIDE SEQUENCE [LARGE SCALE GENOMIC DNA]</scope>
    <source>
        <strain evidence="3">RMSCC 757 / Silveira</strain>
    </source>
</reference>
<organism evidence="3">
    <name type="scientific">Coccidioides posadasii (strain RMSCC 757 / Silveira)</name>
    <name type="common">Valley fever fungus</name>
    <dbReference type="NCBI Taxonomy" id="443226"/>
    <lineage>
        <taxon>Eukaryota</taxon>
        <taxon>Fungi</taxon>
        <taxon>Dikarya</taxon>
        <taxon>Ascomycota</taxon>
        <taxon>Pezizomycotina</taxon>
        <taxon>Eurotiomycetes</taxon>
        <taxon>Eurotiomycetidae</taxon>
        <taxon>Onygenales</taxon>
        <taxon>Onygenaceae</taxon>
        <taxon>Coccidioides</taxon>
    </lineage>
</organism>
<proteinExistence type="predicted"/>
<protein>
    <submittedName>
        <fullName evidence="2">Uncharacterized protein</fullName>
    </submittedName>
</protein>
<evidence type="ECO:0000313" key="2">
    <source>
        <dbReference type="EMBL" id="EFW20853.1"/>
    </source>
</evidence>
<dbReference type="OMA" id="CQMAFER"/>
<evidence type="ECO:0000256" key="1">
    <source>
        <dbReference type="SAM" id="MobiDB-lite"/>
    </source>
</evidence>
<sequence>MPLQVISRWSHGGDGEEEQRWWCRAVAGWLLVSPSNRSIDRAKCQMAFERRVLDWDGAVRRNNGPLAGGRLADRLRTAKQAIINRKQHRAPPGETKPVAVALGWKTRPLLPREWLHMKSGCWLLVGSAGSKKAAAASTPQAAHGKTAPSRQVIDQQADPL</sequence>
<evidence type="ECO:0000313" key="3">
    <source>
        <dbReference type="Proteomes" id="UP000002497"/>
    </source>
</evidence>
<name>E9CY26_COCPS</name>
<dbReference type="Proteomes" id="UP000002497">
    <property type="component" value="Unassembled WGS sequence"/>
</dbReference>
<accession>E9CY26</accession>
<keyword evidence="3" id="KW-1185">Reference proteome</keyword>
<dbReference type="EMBL" id="GL636488">
    <property type="protein sequence ID" value="EFW20853.1"/>
    <property type="molecule type" value="Genomic_DNA"/>
</dbReference>